<protein>
    <submittedName>
        <fullName evidence="2">Uncharacterized protein</fullName>
    </submittedName>
</protein>
<evidence type="ECO:0000313" key="3">
    <source>
        <dbReference type="Proteomes" id="UP001480595"/>
    </source>
</evidence>
<feature type="region of interest" description="Disordered" evidence="1">
    <location>
        <begin position="139"/>
        <end position="204"/>
    </location>
</feature>
<feature type="compositionally biased region" description="Basic and acidic residues" evidence="1">
    <location>
        <begin position="140"/>
        <end position="149"/>
    </location>
</feature>
<reference evidence="2 3" key="1">
    <citation type="submission" date="2023-01" db="EMBL/GenBank/DDBJ databases">
        <title>Analysis of 21 Apiospora genomes using comparative genomics revels a genus with tremendous synthesis potential of carbohydrate active enzymes and secondary metabolites.</title>
        <authorList>
            <person name="Sorensen T."/>
        </authorList>
    </citation>
    <scope>NUCLEOTIDE SEQUENCE [LARGE SCALE GENOMIC DNA]</scope>
    <source>
        <strain evidence="2 3">CBS 135458</strain>
    </source>
</reference>
<dbReference type="GeneID" id="92098636"/>
<organism evidence="2 3">
    <name type="scientific">Apiospora phragmitis</name>
    <dbReference type="NCBI Taxonomy" id="2905665"/>
    <lineage>
        <taxon>Eukaryota</taxon>
        <taxon>Fungi</taxon>
        <taxon>Dikarya</taxon>
        <taxon>Ascomycota</taxon>
        <taxon>Pezizomycotina</taxon>
        <taxon>Sordariomycetes</taxon>
        <taxon>Xylariomycetidae</taxon>
        <taxon>Amphisphaeriales</taxon>
        <taxon>Apiosporaceae</taxon>
        <taxon>Apiospora</taxon>
    </lineage>
</organism>
<feature type="region of interest" description="Disordered" evidence="1">
    <location>
        <begin position="1"/>
        <end position="56"/>
    </location>
</feature>
<dbReference type="RefSeq" id="XP_066708702.1">
    <property type="nucleotide sequence ID" value="XM_066865573.1"/>
</dbReference>
<comment type="caution">
    <text evidence="2">The sequence shown here is derived from an EMBL/GenBank/DDBJ whole genome shotgun (WGS) entry which is preliminary data.</text>
</comment>
<sequence>METPRATADASQGEISGSEVPCRTNDPRDPQEGGSNLRTPRDRKEGDDVDYRPLFRPVSQRPLFCPVEAVAAAAEHHFRNQPSPRSNDDGAIEAARRTGAATTTTNPPRPYRSLWENPMRGPIEGDCLLHHPFARLSFTDTRRPDRDPSGGDTSPFLPLLPPAIESEQVDQDASPLLPLFPPTMGSGSEVDQDASPFLPLLPLR</sequence>
<evidence type="ECO:0000313" key="2">
    <source>
        <dbReference type="EMBL" id="KAK8041157.1"/>
    </source>
</evidence>
<proteinExistence type="predicted"/>
<gene>
    <name evidence="2" type="ORF">PG994_014164</name>
</gene>
<dbReference type="EMBL" id="JAQQWL010000015">
    <property type="protein sequence ID" value="KAK8041157.1"/>
    <property type="molecule type" value="Genomic_DNA"/>
</dbReference>
<accession>A0ABR1T3K3</accession>
<dbReference type="Proteomes" id="UP001480595">
    <property type="component" value="Unassembled WGS sequence"/>
</dbReference>
<name>A0ABR1T3K3_9PEZI</name>
<feature type="compositionally biased region" description="Low complexity" evidence="1">
    <location>
        <begin position="97"/>
        <end position="106"/>
    </location>
</feature>
<feature type="compositionally biased region" description="Basic and acidic residues" evidence="1">
    <location>
        <begin position="39"/>
        <end position="53"/>
    </location>
</feature>
<keyword evidence="3" id="KW-1185">Reference proteome</keyword>
<evidence type="ECO:0000256" key="1">
    <source>
        <dbReference type="SAM" id="MobiDB-lite"/>
    </source>
</evidence>
<feature type="region of interest" description="Disordered" evidence="1">
    <location>
        <begin position="75"/>
        <end position="117"/>
    </location>
</feature>